<gene>
    <name evidence="1" type="ORF">IXB28_02560</name>
</gene>
<organism evidence="1 2">
    <name type="scientific">Leptothoe kymatousa TAU-MAC 1615</name>
    <dbReference type="NCBI Taxonomy" id="2364775"/>
    <lineage>
        <taxon>Bacteria</taxon>
        <taxon>Bacillati</taxon>
        <taxon>Cyanobacteriota</taxon>
        <taxon>Cyanophyceae</taxon>
        <taxon>Nodosilineales</taxon>
        <taxon>Cymatolegaceae</taxon>
        <taxon>Leptothoe</taxon>
        <taxon>Leptothoe kymatousa</taxon>
    </lineage>
</organism>
<comment type="caution">
    <text evidence="1">The sequence shown here is derived from an EMBL/GenBank/DDBJ whole genome shotgun (WGS) entry which is preliminary data.</text>
</comment>
<dbReference type="EMBL" id="JADOER010000003">
    <property type="protein sequence ID" value="MBT9311075.1"/>
    <property type="molecule type" value="Genomic_DNA"/>
</dbReference>
<name>A0ABS5XZR5_9CYAN</name>
<keyword evidence="2" id="KW-1185">Reference proteome</keyword>
<proteinExistence type="predicted"/>
<protein>
    <submittedName>
        <fullName evidence="1">Uncharacterized protein</fullName>
    </submittedName>
</protein>
<accession>A0ABS5XZR5</accession>
<evidence type="ECO:0000313" key="1">
    <source>
        <dbReference type="EMBL" id="MBT9311075.1"/>
    </source>
</evidence>
<sequence length="58" mass="6511">MTVRTAKGSRPTPVEKWFCAVRNLTLQVVALLFSVFFPRGMQAGVVRSRGQSQIDWSV</sequence>
<evidence type="ECO:0000313" key="2">
    <source>
        <dbReference type="Proteomes" id="UP001196661"/>
    </source>
</evidence>
<reference evidence="1 2" key="1">
    <citation type="journal article" date="2021" name="Mar. Drugs">
        <title>Genome Reduction and Secondary Metabolism of the Marine Sponge-Associated Cyanobacterium Leptothoe.</title>
        <authorList>
            <person name="Konstantinou D."/>
            <person name="Popin R.V."/>
            <person name="Fewer D.P."/>
            <person name="Sivonen K."/>
            <person name="Gkelis S."/>
        </authorList>
    </citation>
    <scope>NUCLEOTIDE SEQUENCE [LARGE SCALE GENOMIC DNA]</scope>
    <source>
        <strain evidence="1 2">TAU-MAC 1615</strain>
    </source>
</reference>
<dbReference type="Proteomes" id="UP001196661">
    <property type="component" value="Unassembled WGS sequence"/>
</dbReference>